<dbReference type="RefSeq" id="XP_036637102.1">
    <property type="nucleotide sequence ID" value="XM_036771257.1"/>
</dbReference>
<evidence type="ECO:0000313" key="2">
    <source>
        <dbReference type="EMBL" id="KAF7441258.1"/>
    </source>
</evidence>
<feature type="compositionally biased region" description="Basic and acidic residues" evidence="1">
    <location>
        <begin position="60"/>
        <end position="70"/>
    </location>
</feature>
<proteinExistence type="predicted"/>
<protein>
    <submittedName>
        <fullName evidence="2">Uncharacterized protein</fullName>
    </submittedName>
</protein>
<organism evidence="2 3">
    <name type="scientific">Pleurotus ostreatus</name>
    <name type="common">Oyster mushroom</name>
    <name type="synonym">White-rot fungus</name>
    <dbReference type="NCBI Taxonomy" id="5322"/>
    <lineage>
        <taxon>Eukaryota</taxon>
        <taxon>Fungi</taxon>
        <taxon>Dikarya</taxon>
        <taxon>Basidiomycota</taxon>
        <taxon>Agaricomycotina</taxon>
        <taxon>Agaricomycetes</taxon>
        <taxon>Agaricomycetidae</taxon>
        <taxon>Agaricales</taxon>
        <taxon>Pleurotineae</taxon>
        <taxon>Pleurotaceae</taxon>
        <taxon>Pleurotus</taxon>
    </lineage>
</organism>
<reference evidence="2" key="1">
    <citation type="submission" date="2019-07" db="EMBL/GenBank/DDBJ databases">
        <authorList>
            <person name="Palmer J.M."/>
        </authorList>
    </citation>
    <scope>NUCLEOTIDE SEQUENCE</scope>
    <source>
        <strain evidence="2">PC9</strain>
    </source>
</reference>
<sequence>MRTASANEGSPRDDFGAECAGESKDESKQSEERRRNEERGRSDRDDGLDETPPAPSARRKTSERETDGKGQKKLKKETRARRISSTSMSSSSEPENERKWEMKRRGAERADTMIQSDSVYQKSKLVIEDDDDETARETAAHLLETKAHAK</sequence>
<dbReference type="EMBL" id="JACETU010000001">
    <property type="protein sequence ID" value="KAF7441258.1"/>
    <property type="molecule type" value="Genomic_DNA"/>
</dbReference>
<gene>
    <name evidence="2" type="ORF">PC9H_001607</name>
</gene>
<feature type="compositionally biased region" description="Basic and acidic residues" evidence="1">
    <location>
        <begin position="95"/>
        <end position="111"/>
    </location>
</feature>
<evidence type="ECO:0000313" key="3">
    <source>
        <dbReference type="Proteomes" id="UP000623687"/>
    </source>
</evidence>
<feature type="compositionally biased region" description="Basic and acidic residues" evidence="1">
    <location>
        <begin position="10"/>
        <end position="45"/>
    </location>
</feature>
<keyword evidence="3" id="KW-1185">Reference proteome</keyword>
<feature type="compositionally biased region" description="Basic residues" evidence="1">
    <location>
        <begin position="71"/>
        <end position="82"/>
    </location>
</feature>
<comment type="caution">
    <text evidence="2">The sequence shown here is derived from an EMBL/GenBank/DDBJ whole genome shotgun (WGS) entry which is preliminary data.</text>
</comment>
<dbReference type="AlphaFoldDB" id="A0A8H7A436"/>
<name>A0A8H7A436_PLEOS</name>
<dbReference type="Proteomes" id="UP000623687">
    <property type="component" value="Unassembled WGS sequence"/>
</dbReference>
<accession>A0A8H7A436</accession>
<dbReference type="VEuPathDB" id="FungiDB:PC9H_001607"/>
<evidence type="ECO:0000256" key="1">
    <source>
        <dbReference type="SAM" id="MobiDB-lite"/>
    </source>
</evidence>
<dbReference type="GeneID" id="59371448"/>
<feature type="region of interest" description="Disordered" evidence="1">
    <location>
        <begin position="1"/>
        <end position="116"/>
    </location>
</feature>